<feature type="compositionally biased region" description="Basic residues" evidence="2">
    <location>
        <begin position="18"/>
        <end position="31"/>
    </location>
</feature>
<evidence type="ECO:0000256" key="1">
    <source>
        <dbReference type="SAM" id="Coils"/>
    </source>
</evidence>
<sequence>MTGRDKRTSSNRVEITSHFRRPVRIGTRHGRTSSGSNGPGSITLSSNTVAPSMKTARGGQQKSSSPTPKAETENAAASIEEKRSHQGHGDGSLQSQSWETMPQDNEEAKKGMDDGGMKEQLAELERALETTRGEQQRMVQELQKLRLEREKHQQGTRELQEKMAKLRLDHEQDLHTLQAKLNEESKSSEYWSKKHQTALADFYGLKERWLERDELWKHEWERKAAEVLEERDQLREKLHTTQKVAQVQSEENEEARRQLLDLKQNISTSTRIESQVTDHEFADMMSGLNHEIQNWIVQYFRKSKNDFSNLTTSLRNKLRQAVPLYEHIISSSRLVLYQAFVMDHLMEIFEAPLFFGLPEEGPLSHIKALTNYLQPLSSDFGQWRSLTFGIIDQDDHGDVTEHTRKTLDSMQAVIEEALSQLTATEPSTSQRTSLRTILENSARIARLVRRQRAHFVFELPKVSAERKAVFDGKVMEDVNGEDEEELKGTKVQCATFPAVYKLGDERGENMHLRNVIFKARVLCT</sequence>
<feature type="compositionally biased region" description="Basic and acidic residues" evidence="2">
    <location>
        <begin position="106"/>
        <end position="116"/>
    </location>
</feature>
<keyword evidence="1" id="KW-0175">Coiled coil</keyword>
<accession>A0A6A6HP40</accession>
<feature type="coiled-coil region" evidence="1">
    <location>
        <begin position="121"/>
        <end position="169"/>
    </location>
</feature>
<name>A0A6A6HP40_VIRVR</name>
<dbReference type="EMBL" id="ML991772">
    <property type="protein sequence ID" value="KAF2239771.1"/>
    <property type="molecule type" value="Genomic_DNA"/>
</dbReference>
<evidence type="ECO:0008006" key="5">
    <source>
        <dbReference type="Google" id="ProtNLM"/>
    </source>
</evidence>
<dbReference type="AlphaFoldDB" id="A0A6A6HP40"/>
<feature type="region of interest" description="Disordered" evidence="2">
    <location>
        <begin position="1"/>
        <end position="116"/>
    </location>
</feature>
<feature type="coiled-coil region" evidence="1">
    <location>
        <begin position="217"/>
        <end position="272"/>
    </location>
</feature>
<feature type="compositionally biased region" description="Polar residues" evidence="2">
    <location>
        <begin position="58"/>
        <end position="67"/>
    </location>
</feature>
<evidence type="ECO:0000313" key="3">
    <source>
        <dbReference type="EMBL" id="KAF2239771.1"/>
    </source>
</evidence>
<gene>
    <name evidence="3" type="ORF">EV356DRAFT_110805</name>
</gene>
<proteinExistence type="predicted"/>
<feature type="compositionally biased region" description="Polar residues" evidence="2">
    <location>
        <begin position="92"/>
        <end position="103"/>
    </location>
</feature>
<dbReference type="OrthoDB" id="5328813at2759"/>
<organism evidence="3 4">
    <name type="scientific">Viridothelium virens</name>
    <name type="common">Speckled blister lichen</name>
    <name type="synonym">Trypethelium virens</name>
    <dbReference type="NCBI Taxonomy" id="1048519"/>
    <lineage>
        <taxon>Eukaryota</taxon>
        <taxon>Fungi</taxon>
        <taxon>Dikarya</taxon>
        <taxon>Ascomycota</taxon>
        <taxon>Pezizomycotina</taxon>
        <taxon>Dothideomycetes</taxon>
        <taxon>Dothideomycetes incertae sedis</taxon>
        <taxon>Trypetheliales</taxon>
        <taxon>Trypetheliaceae</taxon>
        <taxon>Viridothelium</taxon>
    </lineage>
</organism>
<dbReference type="Proteomes" id="UP000800092">
    <property type="component" value="Unassembled WGS sequence"/>
</dbReference>
<evidence type="ECO:0000256" key="2">
    <source>
        <dbReference type="SAM" id="MobiDB-lite"/>
    </source>
</evidence>
<feature type="compositionally biased region" description="Basic and acidic residues" evidence="2">
    <location>
        <begin position="79"/>
        <end position="88"/>
    </location>
</feature>
<evidence type="ECO:0000313" key="4">
    <source>
        <dbReference type="Proteomes" id="UP000800092"/>
    </source>
</evidence>
<feature type="compositionally biased region" description="Polar residues" evidence="2">
    <location>
        <begin position="32"/>
        <end position="50"/>
    </location>
</feature>
<protein>
    <recommendedName>
        <fullName evidence="5">Involucrin repeat protein</fullName>
    </recommendedName>
</protein>
<keyword evidence="4" id="KW-1185">Reference proteome</keyword>
<reference evidence="3" key="1">
    <citation type="journal article" date="2020" name="Stud. Mycol.">
        <title>101 Dothideomycetes genomes: a test case for predicting lifestyles and emergence of pathogens.</title>
        <authorList>
            <person name="Haridas S."/>
            <person name="Albert R."/>
            <person name="Binder M."/>
            <person name="Bloem J."/>
            <person name="Labutti K."/>
            <person name="Salamov A."/>
            <person name="Andreopoulos B."/>
            <person name="Baker S."/>
            <person name="Barry K."/>
            <person name="Bills G."/>
            <person name="Bluhm B."/>
            <person name="Cannon C."/>
            <person name="Castanera R."/>
            <person name="Culley D."/>
            <person name="Daum C."/>
            <person name="Ezra D."/>
            <person name="Gonzalez J."/>
            <person name="Henrissat B."/>
            <person name="Kuo A."/>
            <person name="Liang C."/>
            <person name="Lipzen A."/>
            <person name="Lutzoni F."/>
            <person name="Magnuson J."/>
            <person name="Mondo S."/>
            <person name="Nolan M."/>
            <person name="Ohm R."/>
            <person name="Pangilinan J."/>
            <person name="Park H.-J."/>
            <person name="Ramirez L."/>
            <person name="Alfaro M."/>
            <person name="Sun H."/>
            <person name="Tritt A."/>
            <person name="Yoshinaga Y."/>
            <person name="Zwiers L.-H."/>
            <person name="Turgeon B."/>
            <person name="Goodwin S."/>
            <person name="Spatafora J."/>
            <person name="Crous P."/>
            <person name="Grigoriev I."/>
        </authorList>
    </citation>
    <scope>NUCLEOTIDE SEQUENCE</scope>
    <source>
        <strain evidence="3">Tuck. ex Michener</strain>
    </source>
</reference>